<dbReference type="SUPFAM" id="SSF54427">
    <property type="entry name" value="NTF2-like"/>
    <property type="match status" value="1"/>
</dbReference>
<dbReference type="Proteomes" id="UP000193907">
    <property type="component" value="Unassembled WGS sequence"/>
</dbReference>
<dbReference type="AlphaFoldDB" id="A0A1X1RT47"/>
<gene>
    <name evidence="2" type="ORF">AWB95_08415</name>
    <name evidence="3" type="ORF">CQY23_15915</name>
</gene>
<evidence type="ECO:0000313" key="5">
    <source>
        <dbReference type="Proteomes" id="UP000230971"/>
    </source>
</evidence>
<evidence type="ECO:0000313" key="2">
    <source>
        <dbReference type="EMBL" id="ORV14891.1"/>
    </source>
</evidence>
<dbReference type="InterPro" id="IPR032710">
    <property type="entry name" value="NTF2-like_dom_sf"/>
</dbReference>
<reference evidence="3 5" key="2">
    <citation type="journal article" date="2017" name="Infect. Genet. Evol.">
        <title>The new phylogeny of the genus Mycobacterium: The old and the news.</title>
        <authorList>
            <person name="Tortoli E."/>
            <person name="Fedrizzi T."/>
            <person name="Meehan C.J."/>
            <person name="Trovato A."/>
            <person name="Grottola A."/>
            <person name="Giacobazzi E."/>
            <person name="Serpini G.F."/>
            <person name="Tagliazucchi S."/>
            <person name="Fabio A."/>
            <person name="Bettua C."/>
            <person name="Bertorelli R."/>
            <person name="Frascaro F."/>
            <person name="De Sanctis V."/>
            <person name="Pecorari M."/>
            <person name="Jousson O."/>
            <person name="Segata N."/>
            <person name="Cirillo D.M."/>
        </authorList>
    </citation>
    <scope>NUCLEOTIDE SEQUENCE [LARGE SCALE GENOMIC DNA]</scope>
    <source>
        <strain evidence="3 5">NCTC 12882</strain>
    </source>
</reference>
<evidence type="ECO:0000313" key="3">
    <source>
        <dbReference type="EMBL" id="PIB78083.1"/>
    </source>
</evidence>
<reference evidence="2 4" key="1">
    <citation type="submission" date="2016-01" db="EMBL/GenBank/DDBJ databases">
        <title>The new phylogeny of the genus Mycobacterium.</title>
        <authorList>
            <person name="Tarcisio F."/>
            <person name="Conor M."/>
            <person name="Antonella G."/>
            <person name="Elisabetta G."/>
            <person name="Giulia F.S."/>
            <person name="Sara T."/>
            <person name="Anna F."/>
            <person name="Clotilde B."/>
            <person name="Roberto B."/>
            <person name="Veronica D.S."/>
            <person name="Fabio R."/>
            <person name="Monica P."/>
            <person name="Olivier J."/>
            <person name="Enrico T."/>
            <person name="Nicola S."/>
        </authorList>
    </citation>
    <scope>NUCLEOTIDE SEQUENCE [LARGE SCALE GENOMIC DNA]</scope>
    <source>
        <strain evidence="2 4">DSM 44243</strain>
    </source>
</reference>
<organism evidence="2 4">
    <name type="scientific">Mycobacterium celatum</name>
    <dbReference type="NCBI Taxonomy" id="28045"/>
    <lineage>
        <taxon>Bacteria</taxon>
        <taxon>Bacillati</taxon>
        <taxon>Actinomycetota</taxon>
        <taxon>Actinomycetes</taxon>
        <taxon>Mycobacteriales</taxon>
        <taxon>Mycobacteriaceae</taxon>
        <taxon>Mycobacterium</taxon>
    </lineage>
</organism>
<dbReference type="Pfam" id="PF12680">
    <property type="entry name" value="SnoaL_2"/>
    <property type="match status" value="1"/>
</dbReference>
<keyword evidence="4" id="KW-1185">Reference proteome</keyword>
<dbReference type="InterPro" id="IPR037401">
    <property type="entry name" value="SnoaL-like"/>
</dbReference>
<dbReference type="OrthoDB" id="1163083at2"/>
<comment type="caution">
    <text evidence="2">The sequence shown here is derived from an EMBL/GenBank/DDBJ whole genome shotgun (WGS) entry which is preliminary data.</text>
</comment>
<dbReference type="EMBL" id="PDKV01000020">
    <property type="protein sequence ID" value="PIB78083.1"/>
    <property type="molecule type" value="Genomic_DNA"/>
</dbReference>
<protein>
    <submittedName>
        <fullName evidence="3">Nuclear transport factor 2 family protein</fullName>
    </submittedName>
</protein>
<sequence>MHPFRAAVESRQFDTIGRLFTDDVVLHSPVAHRPYTGRAVVATIVAAVATVLEGFHFEKEISADTTALMFCATVDGLDIQGCDFIHIRDDGLIDVLTVMVRPLKAARVFAARMSEAFANVKPVSN</sequence>
<dbReference type="EMBL" id="LQOM01000024">
    <property type="protein sequence ID" value="ORV14891.1"/>
    <property type="molecule type" value="Genomic_DNA"/>
</dbReference>
<accession>A0A1X1RT47</accession>
<name>A0A1X1RT47_MYCCE</name>
<evidence type="ECO:0000259" key="1">
    <source>
        <dbReference type="Pfam" id="PF12680"/>
    </source>
</evidence>
<feature type="domain" description="SnoaL-like" evidence="1">
    <location>
        <begin position="4"/>
        <end position="93"/>
    </location>
</feature>
<proteinExistence type="predicted"/>
<dbReference type="STRING" id="28045.AWB95_08415"/>
<evidence type="ECO:0000313" key="4">
    <source>
        <dbReference type="Proteomes" id="UP000193907"/>
    </source>
</evidence>
<dbReference type="Proteomes" id="UP000230971">
    <property type="component" value="Unassembled WGS sequence"/>
</dbReference>
<dbReference type="Gene3D" id="3.10.450.50">
    <property type="match status" value="1"/>
</dbReference>